<reference evidence="4 5" key="1">
    <citation type="submission" date="2018-05" db="EMBL/GenBank/DDBJ databases">
        <title>Genomic Encyclopedia of Type Strains, Phase IV (KMG-IV): sequencing the most valuable type-strain genomes for metagenomic binning, comparative biology and taxonomic classification.</title>
        <authorList>
            <person name="Goeker M."/>
        </authorList>
    </citation>
    <scope>NUCLEOTIDE SEQUENCE [LARGE SCALE GENOMIC DNA]</scope>
    <source>
        <strain evidence="4 5">DSM 3183</strain>
    </source>
</reference>
<evidence type="ECO:0000313" key="5">
    <source>
        <dbReference type="Proteomes" id="UP000248014"/>
    </source>
</evidence>
<dbReference type="RefSeq" id="WP_110298710.1">
    <property type="nucleotide sequence ID" value="NZ_QJJM01000006.1"/>
</dbReference>
<feature type="region of interest" description="Disordered" evidence="2">
    <location>
        <begin position="26"/>
        <end position="70"/>
    </location>
</feature>
<name>A0A2V3V3H2_9SPHN</name>
<dbReference type="EMBL" id="QJJM01000006">
    <property type="protein sequence ID" value="PXW76040.1"/>
    <property type="molecule type" value="Genomic_DNA"/>
</dbReference>
<feature type="coiled-coil region" evidence="1">
    <location>
        <begin position="75"/>
        <end position="126"/>
    </location>
</feature>
<accession>A0A2V3V3H2</accession>
<gene>
    <name evidence="4" type="ORF">C7451_106205</name>
</gene>
<sequence length="150" mass="16098">MTIRFVGTAALAIAMTTSAFTLPAAAQQANPPATEAQDSGSMEPSPVTLKPSTPEEQAEREAANAAQVQASNAQLAQNAANIANYEARRASYENQMKLYENTVESRDRAEAEYAEVKKLYDAIHAQWEADVAACNAGQRKRCAQAPVVPQ</sequence>
<keyword evidence="1" id="KW-0175">Coiled coil</keyword>
<evidence type="ECO:0000313" key="4">
    <source>
        <dbReference type="EMBL" id="PXW76040.1"/>
    </source>
</evidence>
<feature type="compositionally biased region" description="Low complexity" evidence="2">
    <location>
        <begin position="26"/>
        <end position="37"/>
    </location>
</feature>
<evidence type="ECO:0000256" key="1">
    <source>
        <dbReference type="SAM" id="Coils"/>
    </source>
</evidence>
<organism evidence="4 5">
    <name type="scientific">Blastomonas natatoria</name>
    <dbReference type="NCBI Taxonomy" id="34015"/>
    <lineage>
        <taxon>Bacteria</taxon>
        <taxon>Pseudomonadati</taxon>
        <taxon>Pseudomonadota</taxon>
        <taxon>Alphaproteobacteria</taxon>
        <taxon>Sphingomonadales</taxon>
        <taxon>Sphingomonadaceae</taxon>
        <taxon>Blastomonas</taxon>
    </lineage>
</organism>
<feature type="chain" id="PRO_5015875635" evidence="3">
    <location>
        <begin position="27"/>
        <end position="150"/>
    </location>
</feature>
<keyword evidence="3" id="KW-0732">Signal</keyword>
<dbReference type="Proteomes" id="UP000248014">
    <property type="component" value="Unassembled WGS sequence"/>
</dbReference>
<keyword evidence="5" id="KW-1185">Reference proteome</keyword>
<evidence type="ECO:0000256" key="3">
    <source>
        <dbReference type="SAM" id="SignalP"/>
    </source>
</evidence>
<feature type="signal peptide" evidence="3">
    <location>
        <begin position="1"/>
        <end position="26"/>
    </location>
</feature>
<evidence type="ECO:0000256" key="2">
    <source>
        <dbReference type="SAM" id="MobiDB-lite"/>
    </source>
</evidence>
<proteinExistence type="predicted"/>
<dbReference type="OrthoDB" id="7596424at2"/>
<dbReference type="AlphaFoldDB" id="A0A2V3V3H2"/>
<comment type="caution">
    <text evidence="4">The sequence shown here is derived from an EMBL/GenBank/DDBJ whole genome shotgun (WGS) entry which is preliminary data.</text>
</comment>
<protein>
    <submittedName>
        <fullName evidence="4">Uncharacterized protein</fullName>
    </submittedName>
</protein>